<evidence type="ECO:0000313" key="4">
    <source>
        <dbReference type="EMBL" id="KND23323.1"/>
    </source>
</evidence>
<protein>
    <submittedName>
        <fullName evidence="4">Regulatory protein</fullName>
    </submittedName>
</protein>
<dbReference type="InterPro" id="IPR003018">
    <property type="entry name" value="GAF"/>
</dbReference>
<comment type="caution">
    <text evidence="4">The sequence shown here is derived from an EMBL/GenBank/DDBJ whole genome shotgun (WGS) entry which is preliminary data.</text>
</comment>
<dbReference type="RefSeq" id="WP_050375772.1">
    <property type="nucleotide sequence ID" value="NZ_KQ257835.1"/>
</dbReference>
<dbReference type="Proteomes" id="UP000037151">
    <property type="component" value="Unassembled WGS sequence"/>
</dbReference>
<dbReference type="InterPro" id="IPR036388">
    <property type="entry name" value="WH-like_DNA-bd_sf"/>
</dbReference>
<dbReference type="EMBL" id="JPPY01000262">
    <property type="protein sequence ID" value="KND23323.1"/>
    <property type="molecule type" value="Genomic_DNA"/>
</dbReference>
<evidence type="ECO:0000259" key="3">
    <source>
        <dbReference type="PROSITE" id="PS50921"/>
    </source>
</evidence>
<dbReference type="PATRIC" id="fig|42234.21.peg.9190"/>
<gene>
    <name evidence="4" type="ORF">IQ63_44735</name>
</gene>
<dbReference type="InterPro" id="IPR029016">
    <property type="entry name" value="GAF-like_dom_sf"/>
</dbReference>
<proteinExistence type="predicted"/>
<dbReference type="InterPro" id="IPR005561">
    <property type="entry name" value="ANTAR"/>
</dbReference>
<accession>A0A0L0JCH7</accession>
<dbReference type="PROSITE" id="PS50921">
    <property type="entry name" value="ANTAR"/>
    <property type="match status" value="1"/>
</dbReference>
<organism evidence="4 5">
    <name type="scientific">Streptomyces acidiscabies</name>
    <dbReference type="NCBI Taxonomy" id="42234"/>
    <lineage>
        <taxon>Bacteria</taxon>
        <taxon>Bacillati</taxon>
        <taxon>Actinomycetota</taxon>
        <taxon>Actinomycetes</taxon>
        <taxon>Kitasatosporales</taxon>
        <taxon>Streptomycetaceae</taxon>
        <taxon>Streptomyces</taxon>
    </lineage>
</organism>
<feature type="domain" description="ANTAR" evidence="3">
    <location>
        <begin position="174"/>
        <end position="235"/>
    </location>
</feature>
<dbReference type="Gene3D" id="3.30.450.40">
    <property type="match status" value="1"/>
</dbReference>
<dbReference type="SUPFAM" id="SSF55781">
    <property type="entry name" value="GAF domain-like"/>
    <property type="match status" value="1"/>
</dbReference>
<dbReference type="SMART" id="SM01012">
    <property type="entry name" value="ANTAR"/>
    <property type="match status" value="1"/>
</dbReference>
<dbReference type="OrthoDB" id="7466251at2"/>
<dbReference type="GO" id="GO:0003723">
    <property type="term" value="F:RNA binding"/>
    <property type="evidence" value="ECO:0007669"/>
    <property type="project" value="InterPro"/>
</dbReference>
<dbReference type="AlphaFoldDB" id="A0A0L0JCH7"/>
<evidence type="ECO:0000313" key="5">
    <source>
        <dbReference type="Proteomes" id="UP000037151"/>
    </source>
</evidence>
<reference evidence="5" key="1">
    <citation type="submission" date="2014-07" db="EMBL/GenBank/DDBJ databases">
        <title>Genome sequencing of plant-pathogenic Streptomyces species.</title>
        <authorList>
            <person name="Harrison J."/>
            <person name="Sapp M."/>
            <person name="Thwaites R."/>
            <person name="Studholme D.J."/>
        </authorList>
    </citation>
    <scope>NUCLEOTIDE SEQUENCE [LARGE SCALE GENOMIC DNA]</scope>
    <source>
        <strain evidence="5">NCPPB 4445</strain>
    </source>
</reference>
<evidence type="ECO:0000256" key="2">
    <source>
        <dbReference type="ARBA" id="ARBA00023163"/>
    </source>
</evidence>
<dbReference type="Gene3D" id="1.10.10.10">
    <property type="entry name" value="Winged helix-like DNA-binding domain superfamily/Winged helix DNA-binding domain"/>
    <property type="match status" value="1"/>
</dbReference>
<sequence>MAEDDWNAERARVTYELAAGVRGLPASEVPEALGRACLALLPVASGLSVSVLGDSADLGVVLCASDAVAARLAEIQYTLGEGPGMEAVRLRTPVFATDLTRPPADRRWPLFSVQAAKAGAKAAFSLPLAVGAGALGTLDLYRETSGSLSDAQVRTALLVADAVALTVIALDHTYADPEGDVTWLAGAETDREEVHQATGMIMFRLGVDAEEALLRLRARAFAEGRTSAEVALGIIDGTLDLGDD</sequence>
<evidence type="ECO:0000256" key="1">
    <source>
        <dbReference type="ARBA" id="ARBA00023015"/>
    </source>
</evidence>
<name>A0A0L0JCH7_9ACTN</name>
<dbReference type="Pfam" id="PF03861">
    <property type="entry name" value="ANTAR"/>
    <property type="match status" value="1"/>
</dbReference>
<keyword evidence="2" id="KW-0804">Transcription</keyword>
<dbReference type="Pfam" id="PF13185">
    <property type="entry name" value="GAF_2"/>
    <property type="match status" value="1"/>
</dbReference>
<keyword evidence="1" id="KW-0805">Transcription regulation</keyword>